<feature type="transmembrane region" description="Helical" evidence="7">
    <location>
        <begin position="96"/>
        <end position="120"/>
    </location>
</feature>
<feature type="transmembrane region" description="Helical" evidence="7">
    <location>
        <begin position="255"/>
        <end position="277"/>
    </location>
</feature>
<keyword evidence="5 7" id="KW-1133">Transmembrane helix</keyword>
<dbReference type="RefSeq" id="WP_174694991.1">
    <property type="nucleotide sequence ID" value="NZ_FNTL01000004.1"/>
</dbReference>
<evidence type="ECO:0000259" key="8">
    <source>
        <dbReference type="PROSITE" id="PS50928"/>
    </source>
</evidence>
<name>A0A1H4WYV2_RHOJO</name>
<dbReference type="PANTHER" id="PTHR43386:SF1">
    <property type="entry name" value="D,D-DIPEPTIDE TRANSPORT SYSTEM PERMEASE PROTEIN DDPC-RELATED"/>
    <property type="match status" value="1"/>
</dbReference>
<dbReference type="Gene3D" id="1.10.3720.10">
    <property type="entry name" value="MetI-like"/>
    <property type="match status" value="1"/>
</dbReference>
<keyword evidence="2 7" id="KW-0813">Transport</keyword>
<dbReference type="Pfam" id="PF00528">
    <property type="entry name" value="BPD_transp_1"/>
    <property type="match status" value="1"/>
</dbReference>
<dbReference type="PROSITE" id="PS50928">
    <property type="entry name" value="ABC_TM1"/>
    <property type="match status" value="1"/>
</dbReference>
<feature type="transmembrane region" description="Helical" evidence="7">
    <location>
        <begin position="158"/>
        <end position="174"/>
    </location>
</feature>
<dbReference type="PANTHER" id="PTHR43386">
    <property type="entry name" value="OLIGOPEPTIDE TRANSPORT SYSTEM PERMEASE PROTEIN APPC"/>
    <property type="match status" value="1"/>
</dbReference>
<evidence type="ECO:0000256" key="2">
    <source>
        <dbReference type="ARBA" id="ARBA00022448"/>
    </source>
</evidence>
<evidence type="ECO:0000313" key="10">
    <source>
        <dbReference type="Proteomes" id="UP000183407"/>
    </source>
</evidence>
<evidence type="ECO:0000256" key="6">
    <source>
        <dbReference type="ARBA" id="ARBA00023136"/>
    </source>
</evidence>
<keyword evidence="3" id="KW-1003">Cell membrane</keyword>
<dbReference type="InterPro" id="IPR050366">
    <property type="entry name" value="BP-dependent_transpt_permease"/>
</dbReference>
<keyword evidence="4 7" id="KW-0812">Transmembrane</keyword>
<dbReference type="EMBL" id="FNTL01000004">
    <property type="protein sequence ID" value="SEC98435.1"/>
    <property type="molecule type" value="Genomic_DNA"/>
</dbReference>
<evidence type="ECO:0000256" key="3">
    <source>
        <dbReference type="ARBA" id="ARBA00022475"/>
    </source>
</evidence>
<evidence type="ECO:0000256" key="5">
    <source>
        <dbReference type="ARBA" id="ARBA00022989"/>
    </source>
</evidence>
<feature type="transmembrane region" description="Helical" evidence="7">
    <location>
        <begin position="33"/>
        <end position="55"/>
    </location>
</feature>
<comment type="similarity">
    <text evidence="7">Belongs to the binding-protein-dependent transport system permease family.</text>
</comment>
<evidence type="ECO:0000256" key="4">
    <source>
        <dbReference type="ARBA" id="ARBA00022692"/>
    </source>
</evidence>
<feature type="domain" description="ABC transmembrane type-1" evidence="8">
    <location>
        <begin position="92"/>
        <end position="281"/>
    </location>
</feature>
<accession>A0A1H4WYV2</accession>
<evidence type="ECO:0000313" key="9">
    <source>
        <dbReference type="EMBL" id="SEC98435.1"/>
    </source>
</evidence>
<dbReference type="SUPFAM" id="SSF161098">
    <property type="entry name" value="MetI-like"/>
    <property type="match status" value="1"/>
</dbReference>
<dbReference type="GO" id="GO:0005886">
    <property type="term" value="C:plasma membrane"/>
    <property type="evidence" value="ECO:0007669"/>
    <property type="project" value="UniProtKB-SubCell"/>
</dbReference>
<organism evidence="9 10">
    <name type="scientific">Rhodococcus jostii</name>
    <dbReference type="NCBI Taxonomy" id="132919"/>
    <lineage>
        <taxon>Bacteria</taxon>
        <taxon>Bacillati</taxon>
        <taxon>Actinomycetota</taxon>
        <taxon>Actinomycetes</taxon>
        <taxon>Mycobacteriales</taxon>
        <taxon>Nocardiaceae</taxon>
        <taxon>Rhodococcus</taxon>
    </lineage>
</organism>
<gene>
    <name evidence="9" type="ORF">SAMN04490220_3129</name>
</gene>
<feature type="transmembrane region" description="Helical" evidence="7">
    <location>
        <begin position="132"/>
        <end position="152"/>
    </location>
</feature>
<dbReference type="GO" id="GO:0055085">
    <property type="term" value="P:transmembrane transport"/>
    <property type="evidence" value="ECO:0007669"/>
    <property type="project" value="InterPro"/>
</dbReference>
<comment type="subcellular location">
    <subcellularLocation>
        <location evidence="1 7">Cell membrane</location>
        <topology evidence="1 7">Multi-pass membrane protein</topology>
    </subcellularLocation>
</comment>
<protein>
    <submittedName>
        <fullName evidence="9">Peptide/nickel transport system permease protein</fullName>
    </submittedName>
</protein>
<reference evidence="10" key="1">
    <citation type="submission" date="2016-10" db="EMBL/GenBank/DDBJ databases">
        <authorList>
            <person name="Varghese N."/>
        </authorList>
    </citation>
    <scope>NUCLEOTIDE SEQUENCE [LARGE SCALE GENOMIC DNA]</scope>
    <source>
        <strain evidence="10">DSM 44719</strain>
    </source>
</reference>
<evidence type="ECO:0000256" key="7">
    <source>
        <dbReference type="RuleBase" id="RU363032"/>
    </source>
</evidence>
<dbReference type="CDD" id="cd06261">
    <property type="entry name" value="TM_PBP2"/>
    <property type="match status" value="1"/>
</dbReference>
<dbReference type="InterPro" id="IPR000515">
    <property type="entry name" value="MetI-like"/>
</dbReference>
<evidence type="ECO:0000256" key="1">
    <source>
        <dbReference type="ARBA" id="ARBA00004651"/>
    </source>
</evidence>
<feature type="transmembrane region" description="Helical" evidence="7">
    <location>
        <begin position="213"/>
        <end position="235"/>
    </location>
</feature>
<proteinExistence type="inferred from homology"/>
<keyword evidence="6 7" id="KW-0472">Membrane</keyword>
<dbReference type="InterPro" id="IPR035906">
    <property type="entry name" value="MetI-like_sf"/>
</dbReference>
<sequence>MSVQATVRCPEAGPAAAVRVSWVRRHGLSVGDVLSVVFLLLVLVCIVLPGVLAPFDPLAESPDHPLEAPSLGHPFGTDYIGRDVLSRVIHGSATTISGSIVAVILGLVVGSLLGLTSAYFGRAYDTAVSRVVDVLLSIPALLLAITIIVALGFGTVNAAIAVGVSSVAIFCRLMRSEVLTIKHQPFVEASEHLGANRIWLLGRHILPNAYSSVLSLAALQFGSAILSIAALSFLGYGAQPPNPEWGLLIAEGRNYIATAPWLVAFPSAVIILTVLSVGKLSQIVRKQVG</sequence>
<dbReference type="Proteomes" id="UP000183407">
    <property type="component" value="Unassembled WGS sequence"/>
</dbReference>
<dbReference type="AlphaFoldDB" id="A0A1H4WYV2"/>